<dbReference type="InterPro" id="IPR010865">
    <property type="entry name" value="DUF1499"/>
</dbReference>
<dbReference type="PANTHER" id="PTHR34801">
    <property type="entry name" value="EXPRESSED PROTEIN"/>
    <property type="match status" value="1"/>
</dbReference>
<dbReference type="RefSeq" id="WP_150549503.1">
    <property type="nucleotide sequence ID" value="NZ_LR215729.2"/>
</dbReference>
<dbReference type="EMBL" id="LR215729">
    <property type="protein sequence ID" value="VEV99447.1"/>
    <property type="molecule type" value="Genomic_DNA"/>
</dbReference>
<organism evidence="1">
    <name type="scientific">Pseudomonas marincola</name>
    <dbReference type="NCBI Taxonomy" id="437900"/>
    <lineage>
        <taxon>Bacteria</taxon>
        <taxon>Pseudomonadati</taxon>
        <taxon>Pseudomonadota</taxon>
        <taxon>Gammaproteobacteria</taxon>
        <taxon>Pseudomonadales</taxon>
        <taxon>Pseudomonadaceae</taxon>
        <taxon>Pseudomonas</taxon>
    </lineage>
</organism>
<gene>
    <name evidence="1" type="ORF">PMYSY11_4404</name>
</gene>
<proteinExistence type="predicted"/>
<evidence type="ECO:0008006" key="2">
    <source>
        <dbReference type="Google" id="ProtNLM"/>
    </source>
</evidence>
<evidence type="ECO:0000313" key="1">
    <source>
        <dbReference type="EMBL" id="VEV99447.1"/>
    </source>
</evidence>
<dbReference type="PROSITE" id="PS51257">
    <property type="entry name" value="PROKAR_LIPOPROTEIN"/>
    <property type="match status" value="1"/>
</dbReference>
<name>A0A653EA81_9PSED</name>
<sequence>MTTDPRLQKIKFRAAGKHLPKGLLLACTLLLSACSGTPAENLGVHDGQLAPCPSSPNCVSSQASDADHKVDPLPLLGSAENTRETLLKLINSQPGARLVDQDTSYLRAEYTSDLLRFVDDVEFMITASAVQVRSASRLGYSDLGVNRKRVEQLRQRMLQLPLP</sequence>
<dbReference type="AlphaFoldDB" id="A0A653EA81"/>
<dbReference type="PANTHER" id="PTHR34801:SF6">
    <property type="entry name" value="SLL1620 PROTEIN"/>
    <property type="match status" value="1"/>
</dbReference>
<accession>A0A653EA81</accession>
<dbReference type="PIRSF" id="PIRSF026426">
    <property type="entry name" value="DUF1499"/>
    <property type="match status" value="1"/>
</dbReference>
<dbReference type="Pfam" id="PF07386">
    <property type="entry name" value="DUF1499"/>
    <property type="match status" value="1"/>
</dbReference>
<protein>
    <recommendedName>
        <fullName evidence="2">DUF1499 domain-containing protein</fullName>
    </recommendedName>
</protein>
<reference evidence="1" key="1">
    <citation type="submission" date="2019-02" db="EMBL/GenBank/DDBJ databases">
        <authorList>
            <consortium name="Genoscope - CEA"/>
            <person name="William W."/>
        </authorList>
    </citation>
    <scope>NUCLEOTIDE SEQUENCE [LARGE SCALE GENOMIC DNA]</scope>
    <source>
        <strain evidence="1">YSy11</strain>
    </source>
</reference>